<sequence length="1176" mass="125344">MTWALAPNGSCEEQCRNGGACSGGVCQCVDGWAGADCSHSSCMGTSRLSALETEQTIVHGAAGYQTGHNANCTWIITADSGKVVFFEFVKLDLDWLFDPLEFYDGDTRTGTKIGSFSGYAPSKLNASVGERCPGAMCPLALHSSSSTAAVRWTSDAMQSGEGFELKYRAVALTEALCGTGPTADCTGRGTCGINGCQCNEGWFGQFCQVQQCVGPATDLTAATGMIINMAATELTYAPARSCSWLVTPPASYANETVGAVAFRIKRFDMEAAESSGDSLTFGEGNGSFTLSGMNPPCSEDISGCESDADCRGGICDSSGTCTCSHILIAGAEVLVQFMTDSSDYPPGSLHAGFEVEFAAVYQCTRGASGACLTPAPCTPGSVPKTVGGVEMCDPCPAGQYQMFDMATELPKCSYCPLGKYTDKQMQTECMLCDPGNYCPFAAHEMLPCPAGTYAGVAGTAACEPCPVGTYTNTTGSTSCTSCSTGKANPDLYATQSQVLVSGTSEWVPTTGAESAAACGCKVGAYEKDGECELCGEGMECPGMGEVIIAPGYFASADRPGFVWRCYGTDHRRCPGGPPGTCAPSRLTSSVACTTCEDGMVASDEGDCKDCSPVHVLPILMILTVAGAAMLLLYRILGSSDPASRSRSVLLVATVAGQLFTFVQQLGIMGTISLEWESPFAEFLVTISLFNFNLDYLFLECATALEPVSKFTGRVFLVIAFVLSMIVIHSIAVVVHHAGAFRERNPALICSVGTVFSTFFMSIMASMLAPFQCAAHPNGLQTVRDYPSVVCYESMETRLAAGDERFLRSFLFLFFRFRPGAHTYIAVFLFRNLFISVVPALGNTMFQIITMQAILIPLLVVTVYFMPWSAFLANLIDGSSTMLLCLIVTLFAFYCEDADAEVVAQLCTAICIIAFLTIFCAIAWGMLTRVLRIESPMQFFLCHHLAGAGNFTRLLKMSLDKKSKKEIGVDSDYTDPSALFATVASDVDMLVVVCSKQIAFKIFCVGEMSTATLNKVPVCNVLLPDFAYPSEDFVTKYEIEMPHITHLARYGLNLETVKASLPNSGQESVRIPSLISSSTMQSLVGVLMREQGAVPLPDDTGTIDPLGSSSLFIVADMGALECTCAALVLQLLLARSVQGRRRCPSCCRWGRTCPCPRRRCASCSATAPSPPRTWPPP</sequence>
<feature type="transmembrane region" description="Helical" evidence="3">
    <location>
        <begin position="746"/>
        <end position="768"/>
    </location>
</feature>
<feature type="transmembrane region" description="Helical" evidence="3">
    <location>
        <begin position="901"/>
        <end position="924"/>
    </location>
</feature>
<feature type="transmembrane region" description="Helical" evidence="3">
    <location>
        <begin position="871"/>
        <end position="894"/>
    </location>
</feature>
<feature type="transmembrane region" description="Helical" evidence="3">
    <location>
        <begin position="615"/>
        <end position="636"/>
    </location>
</feature>
<dbReference type="InterPro" id="IPR000859">
    <property type="entry name" value="CUB_dom"/>
</dbReference>
<evidence type="ECO:0000256" key="3">
    <source>
        <dbReference type="SAM" id="Phobius"/>
    </source>
</evidence>
<gene>
    <name evidence="5" type="ORF">PCOR1329_LOCUS52875</name>
</gene>
<dbReference type="EMBL" id="CAUYUJ010016438">
    <property type="protein sequence ID" value="CAK0865312.1"/>
    <property type="molecule type" value="Genomic_DNA"/>
</dbReference>
<dbReference type="PANTHER" id="PTHR24251:SF30">
    <property type="entry name" value="MEMBRANE FRIZZLED-RELATED PROTEIN"/>
    <property type="match status" value="1"/>
</dbReference>
<keyword evidence="2" id="KW-1015">Disulfide bond</keyword>
<dbReference type="InterPro" id="IPR000742">
    <property type="entry name" value="EGF"/>
</dbReference>
<keyword evidence="6" id="KW-1185">Reference proteome</keyword>
<evidence type="ECO:0000313" key="6">
    <source>
        <dbReference type="Proteomes" id="UP001189429"/>
    </source>
</evidence>
<dbReference type="PROSITE" id="PS01186">
    <property type="entry name" value="EGF_2"/>
    <property type="match status" value="1"/>
</dbReference>
<name>A0ABN9UZ37_9DINO</name>
<evidence type="ECO:0000259" key="4">
    <source>
        <dbReference type="PROSITE" id="PS01180"/>
    </source>
</evidence>
<dbReference type="PROSITE" id="PS01180">
    <property type="entry name" value="CUB"/>
    <property type="match status" value="2"/>
</dbReference>
<dbReference type="Gene3D" id="2.10.25.10">
    <property type="entry name" value="Laminin"/>
    <property type="match status" value="1"/>
</dbReference>
<dbReference type="SUPFAM" id="SSF49854">
    <property type="entry name" value="Spermadhesin, CUB domain"/>
    <property type="match status" value="1"/>
</dbReference>
<dbReference type="PANTHER" id="PTHR24251">
    <property type="entry name" value="OVOCHYMASE-RELATED"/>
    <property type="match status" value="1"/>
</dbReference>
<dbReference type="InterPro" id="IPR009030">
    <property type="entry name" value="Growth_fac_rcpt_cys_sf"/>
</dbReference>
<dbReference type="CDD" id="cd00041">
    <property type="entry name" value="CUB"/>
    <property type="match status" value="1"/>
</dbReference>
<feature type="domain" description="CUB" evidence="4">
    <location>
        <begin position="42"/>
        <end position="170"/>
    </location>
</feature>
<evidence type="ECO:0000256" key="1">
    <source>
        <dbReference type="ARBA" id="ARBA00022737"/>
    </source>
</evidence>
<dbReference type="SUPFAM" id="SSF57184">
    <property type="entry name" value="Growth factor receptor domain"/>
    <property type="match status" value="1"/>
</dbReference>
<dbReference type="Pfam" id="PF00431">
    <property type="entry name" value="CUB"/>
    <property type="match status" value="1"/>
</dbReference>
<dbReference type="Pfam" id="PF07699">
    <property type="entry name" value="Ephrin_rec_like"/>
    <property type="match status" value="1"/>
</dbReference>
<comment type="caution">
    <text evidence="5">The sequence shown here is derived from an EMBL/GenBank/DDBJ whole genome shotgun (WGS) entry which is preliminary data.</text>
</comment>
<dbReference type="Proteomes" id="UP001189429">
    <property type="component" value="Unassembled WGS sequence"/>
</dbReference>
<dbReference type="InterPro" id="IPR035914">
    <property type="entry name" value="Sperma_CUB_dom_sf"/>
</dbReference>
<dbReference type="Gene3D" id="2.10.50.10">
    <property type="entry name" value="Tumor Necrosis Factor Receptor, subunit A, domain 2"/>
    <property type="match status" value="2"/>
</dbReference>
<reference evidence="5" key="1">
    <citation type="submission" date="2023-10" db="EMBL/GenBank/DDBJ databases">
        <authorList>
            <person name="Chen Y."/>
            <person name="Shah S."/>
            <person name="Dougan E. K."/>
            <person name="Thang M."/>
            <person name="Chan C."/>
        </authorList>
    </citation>
    <scope>NUCLEOTIDE SEQUENCE [LARGE SCALE GENOMIC DNA]</scope>
</reference>
<keyword evidence="3" id="KW-0472">Membrane</keyword>
<dbReference type="SMART" id="SM01411">
    <property type="entry name" value="Ephrin_rec_like"/>
    <property type="match status" value="2"/>
</dbReference>
<proteinExistence type="predicted"/>
<feature type="domain" description="CUB" evidence="4">
    <location>
        <begin position="212"/>
        <end position="360"/>
    </location>
</feature>
<dbReference type="Gene3D" id="2.60.120.290">
    <property type="entry name" value="Spermadhesin, CUB domain"/>
    <property type="match status" value="1"/>
</dbReference>
<feature type="transmembrane region" description="Helical" evidence="3">
    <location>
        <begin position="820"/>
        <end position="840"/>
    </location>
</feature>
<keyword evidence="3" id="KW-1133">Transmembrane helix</keyword>
<feature type="transmembrane region" description="Helical" evidence="3">
    <location>
        <begin position="648"/>
        <end position="673"/>
    </location>
</feature>
<accession>A0ABN9UZ37</accession>
<organism evidence="5 6">
    <name type="scientific">Prorocentrum cordatum</name>
    <dbReference type="NCBI Taxonomy" id="2364126"/>
    <lineage>
        <taxon>Eukaryota</taxon>
        <taxon>Sar</taxon>
        <taxon>Alveolata</taxon>
        <taxon>Dinophyceae</taxon>
        <taxon>Prorocentrales</taxon>
        <taxon>Prorocentraceae</taxon>
        <taxon>Prorocentrum</taxon>
    </lineage>
</organism>
<evidence type="ECO:0000313" key="5">
    <source>
        <dbReference type="EMBL" id="CAK0865312.1"/>
    </source>
</evidence>
<feature type="transmembrane region" description="Helical" evidence="3">
    <location>
        <begin position="847"/>
        <end position="865"/>
    </location>
</feature>
<keyword evidence="3" id="KW-0812">Transmembrane</keyword>
<dbReference type="PROSITE" id="PS00022">
    <property type="entry name" value="EGF_1"/>
    <property type="match status" value="1"/>
</dbReference>
<dbReference type="InterPro" id="IPR011641">
    <property type="entry name" value="Tyr-kin_ephrin_A/B_rcpt-like"/>
</dbReference>
<keyword evidence="1" id="KW-0677">Repeat</keyword>
<evidence type="ECO:0000256" key="2">
    <source>
        <dbReference type="ARBA" id="ARBA00023157"/>
    </source>
</evidence>
<feature type="transmembrane region" description="Helical" evidence="3">
    <location>
        <begin position="714"/>
        <end position="734"/>
    </location>
</feature>
<dbReference type="SMART" id="SM00042">
    <property type="entry name" value="CUB"/>
    <property type="match status" value="2"/>
</dbReference>
<protein>
    <recommendedName>
        <fullName evidence="4">CUB domain-containing protein</fullName>
    </recommendedName>
</protein>